<name>S0FNV8_RUMCE</name>
<evidence type="ECO:0000313" key="3">
    <source>
        <dbReference type="Proteomes" id="UP000014155"/>
    </source>
</evidence>
<evidence type="ECO:0000259" key="1">
    <source>
        <dbReference type="Pfam" id="PF04230"/>
    </source>
</evidence>
<dbReference type="STRING" id="1195236.CTER_1972"/>
<proteinExistence type="predicted"/>
<organism evidence="2 3">
    <name type="scientific">Ruminiclostridium cellobioparum subsp. termitidis CT1112</name>
    <dbReference type="NCBI Taxonomy" id="1195236"/>
    <lineage>
        <taxon>Bacteria</taxon>
        <taxon>Bacillati</taxon>
        <taxon>Bacillota</taxon>
        <taxon>Clostridia</taxon>
        <taxon>Eubacteriales</taxon>
        <taxon>Oscillospiraceae</taxon>
        <taxon>Ruminiclostridium</taxon>
    </lineage>
</organism>
<dbReference type="eggNOG" id="COG5039">
    <property type="taxonomic scope" value="Bacteria"/>
</dbReference>
<reference evidence="2 3" key="1">
    <citation type="journal article" date="2013" name="Genome Announc.">
        <title>Draft Genome Sequence of the Cellulolytic, Mesophilic, Anaerobic Bacterium Clostridium termitidis Strain CT1112 (DSM 5398).</title>
        <authorList>
            <person name="Lal S."/>
            <person name="Ramachandran U."/>
            <person name="Zhang X."/>
            <person name="Munir R."/>
            <person name="Sparling R."/>
            <person name="Levin D.B."/>
        </authorList>
    </citation>
    <scope>NUCLEOTIDE SEQUENCE [LARGE SCALE GENOMIC DNA]</scope>
    <source>
        <strain evidence="2 3">CT1112</strain>
    </source>
</reference>
<dbReference type="EMBL" id="AORV01000031">
    <property type="protein sequence ID" value="EMS72056.1"/>
    <property type="molecule type" value="Genomic_DNA"/>
</dbReference>
<accession>S0FNV8</accession>
<dbReference type="AlphaFoldDB" id="S0FNV8"/>
<evidence type="ECO:0000313" key="2">
    <source>
        <dbReference type="EMBL" id="EMS72056.1"/>
    </source>
</evidence>
<dbReference type="Pfam" id="PF04230">
    <property type="entry name" value="PS_pyruv_trans"/>
    <property type="match status" value="1"/>
</dbReference>
<comment type="caution">
    <text evidence="2">The sequence shown here is derived from an EMBL/GenBank/DDBJ whole genome shotgun (WGS) entry which is preliminary data.</text>
</comment>
<dbReference type="Proteomes" id="UP000014155">
    <property type="component" value="Unassembled WGS sequence"/>
</dbReference>
<dbReference type="PANTHER" id="PTHR36836:SF1">
    <property type="entry name" value="COLANIC ACID BIOSYNTHESIS PROTEIN WCAK"/>
    <property type="match status" value="1"/>
</dbReference>
<feature type="domain" description="Polysaccharide pyruvyl transferase" evidence="1">
    <location>
        <begin position="58"/>
        <end position="301"/>
    </location>
</feature>
<dbReference type="InterPro" id="IPR007345">
    <property type="entry name" value="Polysacch_pyruvyl_Trfase"/>
</dbReference>
<dbReference type="PATRIC" id="fig|1195236.3.peg.2272"/>
<dbReference type="PANTHER" id="PTHR36836">
    <property type="entry name" value="COLANIC ACID BIOSYNTHESIS PROTEIN WCAK"/>
    <property type="match status" value="1"/>
</dbReference>
<gene>
    <name evidence="2" type="ORF">CTER_1972</name>
</gene>
<sequence>MNMTKIVRKFIPEAFRPMAKKIFRGLIGLYGYFKNYPAYKSREAGKKIYLIGTPEHSNLGDHAIAAAILEFLERELPDYQIYEISFDMYNKHCRCIKKFINKKDVILINGGGSMGVEWFFYEELIRLIIKQFPHNRIVIMPQTIFYGDSEYGRREFERSRGIYSAHEDLHIIAREKYSYEIMKNAYPNNRVYLKPDAVLYLNRAGPRLKRDGILICLRNDVEKSLTQAQCAELIESCRQYTGSIRYTDTISSCEHIPLTRRNTELEMKLSEFRSSRLVITDRLHGMIFCAITETPCIALSNYNHKVKGVYEWIRDLNYIRFLDDCRDVKKYIPELYSLQNCSYDNQQVKSRFAQIAMLLEDGKVVV</sequence>
<keyword evidence="3" id="KW-1185">Reference proteome</keyword>
<protein>
    <submittedName>
        <fullName evidence="2">Exopolysaccharide biosynthesis protein</fullName>
    </submittedName>
</protein>